<evidence type="ECO:0000313" key="3">
    <source>
        <dbReference type="Proteomes" id="UP000640335"/>
    </source>
</evidence>
<dbReference type="SUPFAM" id="SSF88659">
    <property type="entry name" value="Sigma3 and sigma4 domains of RNA polymerase sigma factors"/>
    <property type="match status" value="1"/>
</dbReference>
<dbReference type="Proteomes" id="UP000640335">
    <property type="component" value="Unassembled WGS sequence"/>
</dbReference>
<dbReference type="Gene3D" id="1.10.10.10">
    <property type="entry name" value="Winged helix-like DNA-binding domain superfamily/Winged helix DNA-binding domain"/>
    <property type="match status" value="1"/>
</dbReference>
<reference evidence="2 3" key="1">
    <citation type="submission" date="2020-08" db="EMBL/GenBank/DDBJ databases">
        <title>A Genomic Blueprint of the Chicken Gut Microbiome.</title>
        <authorList>
            <person name="Gilroy R."/>
            <person name="Ravi A."/>
            <person name="Getino M."/>
            <person name="Pursley I."/>
            <person name="Horton D.L."/>
            <person name="Alikhan N.-F."/>
            <person name="Baker D."/>
            <person name="Gharbi K."/>
            <person name="Hall N."/>
            <person name="Watson M."/>
            <person name="Adriaenssens E.M."/>
            <person name="Foster-Nyarko E."/>
            <person name="Jarju S."/>
            <person name="Secka A."/>
            <person name="Antonio M."/>
            <person name="Oren A."/>
            <person name="Chaudhuri R."/>
            <person name="La Ragione R.M."/>
            <person name="Hildebrand F."/>
            <person name="Pallen M.J."/>
        </authorList>
    </citation>
    <scope>NUCLEOTIDE SEQUENCE [LARGE SCALE GENOMIC DNA]</scope>
    <source>
        <strain evidence="2 3">Sa3CUN1</strain>
    </source>
</reference>
<accession>A0ABR8Q296</accession>
<dbReference type="InterPro" id="IPR036388">
    <property type="entry name" value="WH-like_DNA-bd_sf"/>
</dbReference>
<feature type="coiled-coil region" evidence="1">
    <location>
        <begin position="23"/>
        <end position="50"/>
    </location>
</feature>
<organism evidence="2 3">
    <name type="scientific">Clostridium gallinarum</name>
    <dbReference type="NCBI Taxonomy" id="2762246"/>
    <lineage>
        <taxon>Bacteria</taxon>
        <taxon>Bacillati</taxon>
        <taxon>Bacillota</taxon>
        <taxon>Clostridia</taxon>
        <taxon>Eubacteriales</taxon>
        <taxon>Clostridiaceae</taxon>
        <taxon>Clostridium</taxon>
    </lineage>
</organism>
<comment type="caution">
    <text evidence="2">The sequence shown here is derived from an EMBL/GenBank/DDBJ whole genome shotgun (WGS) entry which is preliminary data.</text>
</comment>
<protein>
    <submittedName>
        <fullName evidence="2">Uncharacterized protein</fullName>
    </submittedName>
</protein>
<evidence type="ECO:0000313" key="2">
    <source>
        <dbReference type="EMBL" id="MBD7914546.1"/>
    </source>
</evidence>
<dbReference type="RefSeq" id="WP_191749253.1">
    <property type="nucleotide sequence ID" value="NZ_JACSQZ010000012.1"/>
</dbReference>
<keyword evidence="1" id="KW-0175">Coiled coil</keyword>
<gene>
    <name evidence="2" type="ORF">H9660_05255</name>
</gene>
<feature type="coiled-coil region" evidence="1">
    <location>
        <begin position="90"/>
        <end position="124"/>
    </location>
</feature>
<dbReference type="InterPro" id="IPR013324">
    <property type="entry name" value="RNA_pol_sigma_r3/r4-like"/>
</dbReference>
<evidence type="ECO:0000256" key="1">
    <source>
        <dbReference type="SAM" id="Coils"/>
    </source>
</evidence>
<name>A0ABR8Q296_9CLOT</name>
<proteinExistence type="predicted"/>
<dbReference type="EMBL" id="JACSQZ010000012">
    <property type="protein sequence ID" value="MBD7914546.1"/>
    <property type="molecule type" value="Genomic_DNA"/>
</dbReference>
<sequence>MDKKEFKETEEKIKRYYQREKKIKSIEKTIKILDEQIDKIEKDLRNCNFNIDPEESMSSSFEERVQTSGSGISYAEREIMRVTEMKIRRVTEKKLEREKQEEILDNIERDVSEIEDIIIQLSTEHRNILEMKYKKKYNEYKIADEVHLSQSQVNKKIKQAIRIIGEWNRWNNFGIKLE</sequence>
<keyword evidence="3" id="KW-1185">Reference proteome</keyword>